<proteinExistence type="predicted"/>
<organism evidence="2 3">
    <name type="scientific">Streptomyces ramulosus</name>
    <dbReference type="NCBI Taxonomy" id="47762"/>
    <lineage>
        <taxon>Bacteria</taxon>
        <taxon>Bacillati</taxon>
        <taxon>Actinomycetota</taxon>
        <taxon>Actinomycetes</taxon>
        <taxon>Kitasatosporales</taxon>
        <taxon>Streptomycetaceae</taxon>
        <taxon>Streptomyces</taxon>
    </lineage>
</organism>
<sequence>MNASQQHLLDAYRAAQRGEAPPVQPGADTVRAVLEVLLWRRFTSVVTDPADRFPARALRAVRSLGASLPRPRPLHHDPSASATIARPAAGHPVRTGRPAEADARRAASPCG</sequence>
<reference evidence="3" key="1">
    <citation type="journal article" date="2019" name="Int. J. Syst. Evol. Microbiol.">
        <title>The Global Catalogue of Microorganisms (GCM) 10K type strain sequencing project: providing services to taxonomists for standard genome sequencing and annotation.</title>
        <authorList>
            <consortium name="The Broad Institute Genomics Platform"/>
            <consortium name="The Broad Institute Genome Sequencing Center for Infectious Disease"/>
            <person name="Wu L."/>
            <person name="Ma J."/>
        </authorList>
    </citation>
    <scope>NUCLEOTIDE SEQUENCE [LARGE SCALE GENOMIC DNA]</scope>
    <source>
        <strain evidence="3">CGMCC 1.15809</strain>
    </source>
</reference>
<feature type="region of interest" description="Disordered" evidence="1">
    <location>
        <begin position="65"/>
        <end position="111"/>
    </location>
</feature>
<gene>
    <name evidence="2" type="ORF">ACFP3M_19630</name>
</gene>
<dbReference type="RefSeq" id="WP_345077419.1">
    <property type="nucleotide sequence ID" value="NZ_BAAAWG010000002.1"/>
</dbReference>
<accession>A0ABW1FPR1</accession>
<evidence type="ECO:0000313" key="3">
    <source>
        <dbReference type="Proteomes" id="UP001596241"/>
    </source>
</evidence>
<evidence type="ECO:0000313" key="2">
    <source>
        <dbReference type="EMBL" id="MFC5895014.1"/>
    </source>
</evidence>
<protein>
    <submittedName>
        <fullName evidence="2">Uncharacterized protein</fullName>
    </submittedName>
</protein>
<evidence type="ECO:0000256" key="1">
    <source>
        <dbReference type="SAM" id="MobiDB-lite"/>
    </source>
</evidence>
<comment type="caution">
    <text evidence="2">The sequence shown here is derived from an EMBL/GenBank/DDBJ whole genome shotgun (WGS) entry which is preliminary data.</text>
</comment>
<name>A0ABW1FPR1_9ACTN</name>
<dbReference type="EMBL" id="JBHSPW010000009">
    <property type="protein sequence ID" value="MFC5895014.1"/>
    <property type="molecule type" value="Genomic_DNA"/>
</dbReference>
<dbReference type="Proteomes" id="UP001596241">
    <property type="component" value="Unassembled WGS sequence"/>
</dbReference>
<keyword evidence="3" id="KW-1185">Reference proteome</keyword>